<organism evidence="10 11">
    <name type="scientific">Tepidimonas sediminis</name>
    <dbReference type="NCBI Taxonomy" id="2588941"/>
    <lineage>
        <taxon>Bacteria</taxon>
        <taxon>Pseudomonadati</taxon>
        <taxon>Pseudomonadota</taxon>
        <taxon>Betaproteobacteria</taxon>
        <taxon>Burkholderiales</taxon>
        <taxon>Tepidimonas</taxon>
    </lineage>
</organism>
<evidence type="ECO:0000256" key="6">
    <source>
        <dbReference type="PIRSR" id="PIRSR000193-1"/>
    </source>
</evidence>
<comment type="catalytic activity">
    <reaction evidence="4">
        <text>L-proline + NAD(+) = (S)-1-pyrroline-5-carboxylate + NADH + 2 H(+)</text>
        <dbReference type="Rhea" id="RHEA:14105"/>
        <dbReference type="ChEBI" id="CHEBI:15378"/>
        <dbReference type="ChEBI" id="CHEBI:17388"/>
        <dbReference type="ChEBI" id="CHEBI:57540"/>
        <dbReference type="ChEBI" id="CHEBI:57945"/>
        <dbReference type="ChEBI" id="CHEBI:60039"/>
        <dbReference type="EC" id="1.5.1.2"/>
    </reaction>
</comment>
<protein>
    <recommendedName>
        <fullName evidence="4 5">Pyrroline-5-carboxylate reductase</fullName>
        <shortName evidence="4">P5C reductase</shortName>
        <shortName evidence="4">P5CR</shortName>
        <ecNumber evidence="4 5">1.5.1.2</ecNumber>
    </recommendedName>
    <alternativeName>
        <fullName evidence="4">PCA reductase</fullName>
    </alternativeName>
</protein>
<evidence type="ECO:0000313" key="10">
    <source>
        <dbReference type="EMBL" id="TSE25945.1"/>
    </source>
</evidence>
<keyword evidence="4" id="KW-0963">Cytoplasm</keyword>
<comment type="pathway">
    <text evidence="4 7">Amino-acid biosynthesis; L-proline biosynthesis; L-proline from L-glutamate 5-semialdehyde: step 1/1.</text>
</comment>
<dbReference type="EMBL" id="VJND01000005">
    <property type="protein sequence ID" value="TSE25945.1"/>
    <property type="molecule type" value="Genomic_DNA"/>
</dbReference>
<gene>
    <name evidence="4 10" type="primary">proC</name>
    <name evidence="10" type="ORF">Tsedi_01169</name>
</gene>
<dbReference type="GO" id="GO:0005737">
    <property type="term" value="C:cytoplasm"/>
    <property type="evidence" value="ECO:0007669"/>
    <property type="project" value="UniProtKB-SubCell"/>
</dbReference>
<comment type="similarity">
    <text evidence="1 4 7">Belongs to the pyrroline-5-carboxylate reductase family.</text>
</comment>
<dbReference type="PANTHER" id="PTHR11645">
    <property type="entry name" value="PYRROLINE-5-CARBOXYLATE REDUCTASE"/>
    <property type="match status" value="1"/>
</dbReference>
<evidence type="ECO:0000259" key="9">
    <source>
        <dbReference type="Pfam" id="PF14748"/>
    </source>
</evidence>
<proteinExistence type="inferred from homology"/>
<dbReference type="InterPro" id="IPR029036">
    <property type="entry name" value="P5CR_dimer"/>
</dbReference>
<dbReference type="GO" id="GO:0004735">
    <property type="term" value="F:pyrroline-5-carboxylate reductase activity"/>
    <property type="evidence" value="ECO:0007669"/>
    <property type="project" value="UniProtKB-UniRule"/>
</dbReference>
<dbReference type="PIRSF" id="PIRSF000193">
    <property type="entry name" value="Pyrrol-5-carb_rd"/>
    <property type="match status" value="1"/>
</dbReference>
<dbReference type="PANTHER" id="PTHR11645:SF0">
    <property type="entry name" value="PYRROLINE-5-CARBOXYLATE REDUCTASE 3"/>
    <property type="match status" value="1"/>
</dbReference>
<evidence type="ECO:0000256" key="4">
    <source>
        <dbReference type="HAMAP-Rule" id="MF_01925"/>
    </source>
</evidence>
<dbReference type="RefSeq" id="WP_143894596.1">
    <property type="nucleotide sequence ID" value="NZ_VJND01000005.1"/>
</dbReference>
<dbReference type="InterPro" id="IPR000304">
    <property type="entry name" value="Pyrroline-COOH_reductase"/>
</dbReference>
<dbReference type="Pfam" id="PF14748">
    <property type="entry name" value="P5CR_dimer"/>
    <property type="match status" value="1"/>
</dbReference>
<evidence type="ECO:0000256" key="7">
    <source>
        <dbReference type="RuleBase" id="RU003903"/>
    </source>
</evidence>
<dbReference type="OrthoDB" id="9805754at2"/>
<dbReference type="SUPFAM" id="SSF51735">
    <property type="entry name" value="NAD(P)-binding Rossmann-fold domains"/>
    <property type="match status" value="1"/>
</dbReference>
<dbReference type="PROSITE" id="PS00521">
    <property type="entry name" value="P5CR"/>
    <property type="match status" value="1"/>
</dbReference>
<dbReference type="GO" id="GO:0055129">
    <property type="term" value="P:L-proline biosynthetic process"/>
    <property type="evidence" value="ECO:0007669"/>
    <property type="project" value="UniProtKB-UniRule"/>
</dbReference>
<keyword evidence="2 4" id="KW-0521">NADP</keyword>
<keyword evidence="4 7" id="KW-0028">Amino-acid biosynthesis</keyword>
<dbReference type="Proteomes" id="UP000320225">
    <property type="component" value="Unassembled WGS sequence"/>
</dbReference>
<feature type="binding site" evidence="6">
    <location>
        <begin position="77"/>
        <end position="80"/>
    </location>
    <ligand>
        <name>NADP(+)</name>
        <dbReference type="ChEBI" id="CHEBI:58349"/>
    </ligand>
</feature>
<dbReference type="InterPro" id="IPR053790">
    <property type="entry name" value="P5CR-like_CS"/>
</dbReference>
<dbReference type="FunFam" id="1.10.3730.10:FF:000001">
    <property type="entry name" value="Pyrroline-5-carboxylate reductase"/>
    <property type="match status" value="1"/>
</dbReference>
<evidence type="ECO:0000259" key="8">
    <source>
        <dbReference type="Pfam" id="PF03807"/>
    </source>
</evidence>
<feature type="domain" description="Pyrroline-5-carboxylate reductase catalytic N-terminal" evidence="8">
    <location>
        <begin position="13"/>
        <end position="90"/>
    </location>
</feature>
<dbReference type="Gene3D" id="1.10.3730.10">
    <property type="entry name" value="ProC C-terminal domain-like"/>
    <property type="match status" value="1"/>
</dbReference>
<dbReference type="Gene3D" id="3.40.50.720">
    <property type="entry name" value="NAD(P)-binding Rossmann-like Domain"/>
    <property type="match status" value="1"/>
</dbReference>
<comment type="subcellular location">
    <subcellularLocation>
        <location evidence="4">Cytoplasm</location>
    </subcellularLocation>
</comment>
<comment type="caution">
    <text evidence="10">The sequence shown here is derived from an EMBL/GenBank/DDBJ whole genome shotgun (WGS) entry which is preliminary data.</text>
</comment>
<name>A0A554WQV3_9BURK</name>
<dbReference type="UniPathway" id="UPA00098">
    <property type="reaction ID" value="UER00361"/>
</dbReference>
<feature type="binding site" evidence="6">
    <location>
        <begin position="16"/>
        <end position="21"/>
    </location>
    <ligand>
        <name>NADP(+)</name>
        <dbReference type="ChEBI" id="CHEBI:58349"/>
    </ligand>
</feature>
<dbReference type="InterPro" id="IPR028939">
    <property type="entry name" value="P5C_Rdtase_cat_N"/>
</dbReference>
<evidence type="ECO:0000256" key="3">
    <source>
        <dbReference type="ARBA" id="ARBA00023002"/>
    </source>
</evidence>
<dbReference type="SUPFAM" id="SSF48179">
    <property type="entry name" value="6-phosphogluconate dehydrogenase C-terminal domain-like"/>
    <property type="match status" value="1"/>
</dbReference>
<dbReference type="Pfam" id="PF03807">
    <property type="entry name" value="F420_oxidored"/>
    <property type="match status" value="1"/>
</dbReference>
<keyword evidence="3 4" id="KW-0560">Oxidoreductase</keyword>
<dbReference type="InterPro" id="IPR036291">
    <property type="entry name" value="NAD(P)-bd_dom_sf"/>
</dbReference>
<dbReference type="NCBIfam" id="TIGR00112">
    <property type="entry name" value="proC"/>
    <property type="match status" value="1"/>
</dbReference>
<keyword evidence="4 7" id="KW-0641">Proline biosynthesis</keyword>
<dbReference type="InterPro" id="IPR008927">
    <property type="entry name" value="6-PGluconate_DH-like_C_sf"/>
</dbReference>
<dbReference type="EC" id="1.5.1.2" evidence="4 5"/>
<dbReference type="AlphaFoldDB" id="A0A554WQV3"/>
<reference evidence="10 11" key="1">
    <citation type="submission" date="2019-07" db="EMBL/GenBank/DDBJ databases">
        <title>Tepidimonas sediminis YIM 72259 draft genome.</title>
        <authorList>
            <person name="Da Costa M.S."/>
            <person name="Froufe H.J.C."/>
            <person name="Egas C."/>
            <person name="Albuquerque L."/>
        </authorList>
    </citation>
    <scope>NUCLEOTIDE SEQUENCE [LARGE SCALE GENOMIC DNA]</scope>
    <source>
        <strain evidence="10 11">YIM 72259</strain>
    </source>
</reference>
<sequence>MPEIPSLPPDLTLAFIGGGNMATALIGALVRSGQPAARVLVVDPGEAARTRLQRDWGVTTLPTPDARLQAAGLVVWAVKPQQFREAAVAAAPFVGGALQLSVAAGIRCASIAAWTGAARIVRSMPNTPALVGRGMTGLYATAQATAADRALAEAVMGLTGALLWVEDEALLDAVTALSGSGPAYVFYLLEAMREAGTAMGLTPEQALTLAIETFAGAAELARQAGEPPETLRARVTSKGGTTAAALEVLQARDVHGAFVAALQAARRRAAELADEFGRSD</sequence>
<evidence type="ECO:0000256" key="5">
    <source>
        <dbReference type="NCBIfam" id="TIGR00112"/>
    </source>
</evidence>
<evidence type="ECO:0000313" key="11">
    <source>
        <dbReference type="Proteomes" id="UP000320225"/>
    </source>
</evidence>
<evidence type="ECO:0000256" key="1">
    <source>
        <dbReference type="ARBA" id="ARBA00005525"/>
    </source>
</evidence>
<accession>A0A554WQV3</accession>
<comment type="function">
    <text evidence="4">Catalyzes the reduction of 1-pyrroline-5-carboxylate (PCA) to L-proline.</text>
</comment>
<evidence type="ECO:0000256" key="2">
    <source>
        <dbReference type="ARBA" id="ARBA00022857"/>
    </source>
</evidence>
<feature type="domain" description="Pyrroline-5-carboxylate reductase dimerisation" evidence="9">
    <location>
        <begin position="168"/>
        <end position="272"/>
    </location>
</feature>
<comment type="catalytic activity">
    <reaction evidence="4 7">
        <text>L-proline + NADP(+) = (S)-1-pyrroline-5-carboxylate + NADPH + 2 H(+)</text>
        <dbReference type="Rhea" id="RHEA:14109"/>
        <dbReference type="ChEBI" id="CHEBI:15378"/>
        <dbReference type="ChEBI" id="CHEBI:17388"/>
        <dbReference type="ChEBI" id="CHEBI:57783"/>
        <dbReference type="ChEBI" id="CHEBI:58349"/>
        <dbReference type="ChEBI" id="CHEBI:60039"/>
        <dbReference type="EC" id="1.5.1.2"/>
    </reaction>
</comment>
<keyword evidence="11" id="KW-1185">Reference proteome</keyword>
<dbReference type="HAMAP" id="MF_01925">
    <property type="entry name" value="P5C_reductase"/>
    <property type="match status" value="1"/>
</dbReference>